<dbReference type="Pfam" id="PF08220">
    <property type="entry name" value="HTH_DeoR"/>
    <property type="match status" value="1"/>
</dbReference>
<proteinExistence type="predicted"/>
<dbReference type="InterPro" id="IPR014036">
    <property type="entry name" value="DeoR-like_C"/>
</dbReference>
<dbReference type="InterPro" id="IPR036388">
    <property type="entry name" value="WH-like_DNA-bd_sf"/>
</dbReference>
<gene>
    <name evidence="4" type="ORF">LPW36_04675</name>
</gene>
<sequence length="262" mass="28494">MKSAVERRMEIVNVVNQEGKSRVEDLAAMFSVSSVTIRSDLSFLEKNGYVVRSHGAAIPNIGVIAELSVHEKRRQNAGIKARIGHEAAKLIECGDTVILDSGTTTREIAASLKSKSLDNVVVMTNGLDVAMELASVPGIEVLMSGGVLRKNALSFSGSQAESSLKNYRFDKVFLGVDGIDLRVGITTHSEPEASLNRLMCEISGQVIAVADSSKFGKRSCHIIREFGDIDILVTDSNIPEDYLQSLKDMKVEVIIVDKEKEK</sequence>
<dbReference type="InterPro" id="IPR047779">
    <property type="entry name" value="AgaR-like"/>
</dbReference>
<dbReference type="InterPro" id="IPR036390">
    <property type="entry name" value="WH_DNA-bd_sf"/>
</dbReference>
<dbReference type="InterPro" id="IPR037171">
    <property type="entry name" value="NagB/RpiA_transferase-like"/>
</dbReference>
<dbReference type="AlphaFoldDB" id="A0A9X1MW75"/>
<keyword evidence="4" id="KW-0238">DNA-binding</keyword>
<feature type="domain" description="HTH deoR-type" evidence="3">
    <location>
        <begin position="4"/>
        <end position="59"/>
    </location>
</feature>
<comment type="caution">
    <text evidence="4">The sequence shown here is derived from an EMBL/GenBank/DDBJ whole genome shotgun (WGS) entry which is preliminary data.</text>
</comment>
<reference evidence="4" key="1">
    <citation type="submission" date="2021-11" db="EMBL/GenBank/DDBJ databases">
        <title>Jinshanibacter sp. isolated from one year old Eriocheir sinensis.</title>
        <authorList>
            <person name="Li J.-Y."/>
            <person name="He W."/>
            <person name="Gao T.-H."/>
        </authorList>
    </citation>
    <scope>NUCLEOTIDE SEQUENCE</scope>
    <source>
        <strain evidence="4">LJY008</strain>
    </source>
</reference>
<dbReference type="GO" id="GO:0003677">
    <property type="term" value="F:DNA binding"/>
    <property type="evidence" value="ECO:0007669"/>
    <property type="project" value="UniProtKB-KW"/>
</dbReference>
<dbReference type="SUPFAM" id="SSF100950">
    <property type="entry name" value="NagB/RpiA/CoA transferase-like"/>
    <property type="match status" value="1"/>
</dbReference>
<dbReference type="NCBIfam" id="NF040755">
    <property type="entry name" value="AgaR"/>
    <property type="match status" value="1"/>
</dbReference>
<evidence type="ECO:0000313" key="5">
    <source>
        <dbReference type="Proteomes" id="UP001139171"/>
    </source>
</evidence>
<dbReference type="PANTHER" id="PTHR30363:SF44">
    <property type="entry name" value="AGA OPERON TRANSCRIPTIONAL REPRESSOR-RELATED"/>
    <property type="match status" value="1"/>
</dbReference>
<protein>
    <submittedName>
        <fullName evidence="4">DeoR/GlpR family DNA-binding transcription regulator</fullName>
    </submittedName>
</protein>
<dbReference type="SUPFAM" id="SSF46785">
    <property type="entry name" value="Winged helix' DNA-binding domain"/>
    <property type="match status" value="1"/>
</dbReference>
<organism evidence="4 5">
    <name type="scientific">Limnobaculum eriocheiris</name>
    <dbReference type="NCBI Taxonomy" id="2897391"/>
    <lineage>
        <taxon>Bacteria</taxon>
        <taxon>Pseudomonadati</taxon>
        <taxon>Pseudomonadota</taxon>
        <taxon>Gammaproteobacteria</taxon>
        <taxon>Enterobacterales</taxon>
        <taxon>Budviciaceae</taxon>
        <taxon>Limnobaculum</taxon>
    </lineage>
</organism>
<dbReference type="GO" id="GO:0003700">
    <property type="term" value="F:DNA-binding transcription factor activity"/>
    <property type="evidence" value="ECO:0007669"/>
    <property type="project" value="InterPro"/>
</dbReference>
<evidence type="ECO:0000313" key="4">
    <source>
        <dbReference type="EMBL" id="MCD1125325.1"/>
    </source>
</evidence>
<evidence type="ECO:0000259" key="3">
    <source>
        <dbReference type="PROSITE" id="PS51000"/>
    </source>
</evidence>
<dbReference type="InterPro" id="IPR050313">
    <property type="entry name" value="Carb_Metab_HTH_regulators"/>
</dbReference>
<dbReference type="Gene3D" id="1.10.10.10">
    <property type="entry name" value="Winged helix-like DNA-binding domain superfamily/Winged helix DNA-binding domain"/>
    <property type="match status" value="1"/>
</dbReference>
<dbReference type="Gene3D" id="3.40.50.1360">
    <property type="match status" value="1"/>
</dbReference>
<dbReference type="PANTHER" id="PTHR30363">
    <property type="entry name" value="HTH-TYPE TRANSCRIPTIONAL REGULATOR SRLR-RELATED"/>
    <property type="match status" value="1"/>
</dbReference>
<dbReference type="SMART" id="SM00420">
    <property type="entry name" value="HTH_DEOR"/>
    <property type="match status" value="1"/>
</dbReference>
<keyword evidence="5" id="KW-1185">Reference proteome</keyword>
<dbReference type="Pfam" id="PF00455">
    <property type="entry name" value="DeoRC"/>
    <property type="match status" value="1"/>
</dbReference>
<accession>A0A9X1MW75</accession>
<dbReference type="InterPro" id="IPR001034">
    <property type="entry name" value="DeoR_HTH"/>
</dbReference>
<dbReference type="RefSeq" id="WP_230608284.1">
    <property type="nucleotide sequence ID" value="NZ_JAJNAG010000006.1"/>
</dbReference>
<keyword evidence="1" id="KW-0805">Transcription regulation</keyword>
<dbReference type="EMBL" id="JAJNAG010000006">
    <property type="protein sequence ID" value="MCD1125325.1"/>
    <property type="molecule type" value="Genomic_DNA"/>
</dbReference>
<dbReference type="Proteomes" id="UP001139171">
    <property type="component" value="Unassembled WGS sequence"/>
</dbReference>
<evidence type="ECO:0000256" key="2">
    <source>
        <dbReference type="ARBA" id="ARBA00023163"/>
    </source>
</evidence>
<evidence type="ECO:0000256" key="1">
    <source>
        <dbReference type="ARBA" id="ARBA00023015"/>
    </source>
</evidence>
<name>A0A9X1MW75_9GAMM</name>
<dbReference type="SMART" id="SM01134">
    <property type="entry name" value="DeoRC"/>
    <property type="match status" value="1"/>
</dbReference>
<keyword evidence="2" id="KW-0804">Transcription</keyword>
<dbReference type="PROSITE" id="PS51000">
    <property type="entry name" value="HTH_DEOR_2"/>
    <property type="match status" value="1"/>
</dbReference>